<protein>
    <recommendedName>
        <fullName evidence="2">Alpha-2-macroglobulin domain-containing protein</fullName>
    </recommendedName>
</protein>
<dbReference type="Gene3D" id="2.170.130.10">
    <property type="entry name" value="TonB-dependent receptor, plug domain"/>
    <property type="match status" value="1"/>
</dbReference>
<name>A0A2W2AXS8_9BACT</name>
<dbReference type="InterPro" id="IPR041246">
    <property type="entry name" value="Bact_MG10"/>
</dbReference>
<evidence type="ECO:0000313" key="4">
    <source>
        <dbReference type="Proteomes" id="UP000248745"/>
    </source>
</evidence>
<gene>
    <name evidence="3" type="ORF">DN068_10380</name>
</gene>
<dbReference type="Pfam" id="PF17973">
    <property type="entry name" value="bMG10"/>
    <property type="match status" value="1"/>
</dbReference>
<organism evidence="3 4">
    <name type="scientific">Taibaiella soli</name>
    <dbReference type="NCBI Taxonomy" id="1649169"/>
    <lineage>
        <taxon>Bacteria</taxon>
        <taxon>Pseudomonadati</taxon>
        <taxon>Bacteroidota</taxon>
        <taxon>Chitinophagia</taxon>
        <taxon>Chitinophagales</taxon>
        <taxon>Chitinophagaceae</taxon>
        <taxon>Taibaiella</taxon>
    </lineage>
</organism>
<dbReference type="InterPro" id="IPR001599">
    <property type="entry name" value="Macroglobln_a2"/>
</dbReference>
<dbReference type="GO" id="GO:0004866">
    <property type="term" value="F:endopeptidase inhibitor activity"/>
    <property type="evidence" value="ECO:0007669"/>
    <property type="project" value="InterPro"/>
</dbReference>
<dbReference type="Gene3D" id="1.50.10.20">
    <property type="match status" value="1"/>
</dbReference>
<dbReference type="PANTHER" id="PTHR40094:SF1">
    <property type="entry name" value="UBIQUITIN DOMAIN-CONTAINING PROTEIN"/>
    <property type="match status" value="1"/>
</dbReference>
<dbReference type="Gene3D" id="2.60.40.1930">
    <property type="match status" value="1"/>
</dbReference>
<feature type="signal peptide" evidence="1">
    <location>
        <begin position="1"/>
        <end position="22"/>
    </location>
</feature>
<feature type="domain" description="Alpha-2-macroglobulin" evidence="2">
    <location>
        <begin position="1326"/>
        <end position="1416"/>
    </location>
</feature>
<dbReference type="EMBL" id="QKTW01000016">
    <property type="protein sequence ID" value="PZF72814.1"/>
    <property type="molecule type" value="Genomic_DNA"/>
</dbReference>
<dbReference type="SUPFAM" id="SSF48239">
    <property type="entry name" value="Terpenoid cyclases/Protein prenyltransferases"/>
    <property type="match status" value="1"/>
</dbReference>
<dbReference type="InterPro" id="IPR013784">
    <property type="entry name" value="Carb-bd-like_fold"/>
</dbReference>
<dbReference type="Proteomes" id="UP000248745">
    <property type="component" value="Unassembled WGS sequence"/>
</dbReference>
<dbReference type="InterPro" id="IPR037066">
    <property type="entry name" value="Plug_dom_sf"/>
</dbReference>
<dbReference type="GO" id="GO:0030246">
    <property type="term" value="F:carbohydrate binding"/>
    <property type="evidence" value="ECO:0007669"/>
    <property type="project" value="InterPro"/>
</dbReference>
<evidence type="ECO:0000313" key="3">
    <source>
        <dbReference type="EMBL" id="PZF72814.1"/>
    </source>
</evidence>
<reference evidence="3 4" key="1">
    <citation type="submission" date="2018-06" db="EMBL/GenBank/DDBJ databases">
        <title>Mucibacter soli gen. nov., sp. nov., a new member of the family Chitinophagaceae producing mucin.</title>
        <authorList>
            <person name="Kim M.-K."/>
            <person name="Park S."/>
            <person name="Kim T.-S."/>
            <person name="Joung Y."/>
            <person name="Han J.-H."/>
            <person name="Kim S.B."/>
        </authorList>
    </citation>
    <scope>NUCLEOTIDE SEQUENCE [LARGE SCALE GENOMIC DNA]</scope>
    <source>
        <strain evidence="3 4">R1-15</strain>
    </source>
</reference>
<feature type="chain" id="PRO_5015839125" description="Alpha-2-macroglobulin domain-containing protein" evidence="1">
    <location>
        <begin position="23"/>
        <end position="1969"/>
    </location>
</feature>
<dbReference type="InterPro" id="IPR051802">
    <property type="entry name" value="YfhM-like"/>
</dbReference>
<comment type="caution">
    <text evidence="3">The sequence shown here is derived from an EMBL/GenBank/DDBJ whole genome shotgun (WGS) entry which is preliminary data.</text>
</comment>
<keyword evidence="1" id="KW-0732">Signal</keyword>
<dbReference type="InterPro" id="IPR008930">
    <property type="entry name" value="Terpenoid_cyclase/PrenylTrfase"/>
</dbReference>
<dbReference type="Pfam" id="PF00207">
    <property type="entry name" value="A2M"/>
    <property type="match status" value="1"/>
</dbReference>
<proteinExistence type="predicted"/>
<dbReference type="SUPFAM" id="SSF49452">
    <property type="entry name" value="Starch-binding domain-like"/>
    <property type="match status" value="1"/>
</dbReference>
<dbReference type="OrthoDB" id="9767116at2"/>
<dbReference type="PANTHER" id="PTHR40094">
    <property type="entry name" value="ALPHA-2-MACROGLOBULIN HOMOLOG"/>
    <property type="match status" value="1"/>
</dbReference>
<dbReference type="RefSeq" id="WP_110998848.1">
    <property type="nucleotide sequence ID" value="NZ_QKTW01000016.1"/>
</dbReference>
<evidence type="ECO:0000259" key="2">
    <source>
        <dbReference type="SMART" id="SM01360"/>
    </source>
</evidence>
<evidence type="ECO:0000256" key="1">
    <source>
        <dbReference type="SAM" id="SignalP"/>
    </source>
</evidence>
<keyword evidence="4" id="KW-1185">Reference proteome</keyword>
<accession>A0A2W2AXS8</accession>
<sequence length="1969" mass="224384">MRPSRIMPLLFVLLLCSISLFAQRNVFHFTDAPQLLRHSPYTCFYRIPVDSVHRVAYTDSAIDPQSNWMLQPAYTVPFQKGDSLLNTHIMPPGYYLLTDANENNINTRIIHIPSFNVNIFNLREMQLLTIDDDLQQPVSDAQVMFNGQNVVYDPGYKGYIIRNLDESSMISVRRGEDIMFYGYRAEKRTPYKNEYSSKPSRKEKRERNQTEYEGYFVTNKPKYHPGDTVKFKTYLQQPAGKKKLVTEPLQVKLYENYSGKEIIINPALKPEEPGVYFSEFVLGDTIHMDQYYTIYLTGTQSNIATTQQFKTEDYLLDETFLKVKGETLQYYQPNDTVQLYASAYTSNNLPVLDGTVSISVIPFDYINRPGDSVLFMPDTLYHTTMPVDPNGETYIGFPTTGFPNTNMRMNVFVSLVNSNFERKDTAFTLSYKTNPSYVHFTQKGNKLLAELIKNKQSISGPGTIIHYKAGKKVEQTISYPYEYTILPAESSVSFTGPDSVLYNHIVRASDFNSSDDFLKDTAYLQLSDPEKVWFYYSAYAGEDYVGSGIVKNDTLLRFYSPKGKTVTVTGGFQWRGQVENRRLEIFKFDRALQIDLHKKDFVFPGQTDSINIHLSDKEGKPIDKTNLTVLAFNNQFKEDFTPDLPYNYPLKPAIGDPDFAHSIEGTSVRYLSLAPTKDWLAKSHADTVFYYKNIFLLPDDIAWLNFDIPKSTLPQVAFFLKKGNEFYQPEVIYANGTPVYYRYSSGYNPAGIFLTPGIYNFSLRMPDGWYNINGIDICDQQKTNVFVNTDSIGFYYTKRRVADTLFTDKRASHLALFAGKQDMPDTLTNGEKDQLAATLLLFKNETPIEADFLQYPLQTIATNLRQLPWANDYSYQYNRYYNPEESPNYSLVGPLRMNDSIYFFQQNNTKLRFQPERNKIFSFRPDMTRVEKQYTFDLLSQHLSWQSTTPQYQFVTPNPQKFDTLDCTYVPSRASLHYELRDTPIVIHAISSNYPEVPETMKKAKLVYLAATMHHVHYLVVKSATDTFLYVNFPVGQTYNVPPGKYQGIVIWDNDSISYLPVTTVKAGGTTIVPIAYTHPQSKFDYNAPIPLLKKYTINEKLPRKEQILAKGGREILGSIYGIEPSKNPGIVSATKCGGVIAQTTIDATGSYSIYPIAPGTYDLNFIVNGNFVGTLKDVVVKADLSVRVDWRLYKRGAEVVEYYRPMRANSYGSSATISREEIRTMPTRNTADMASLSTGIYQQKQGGTYLNIGGGRADGTLYVIDGVQVRKNASTTGGPEGLIDKEINAKEGNYYLHSEKSKTFINDFANNMMQASGIRKNFRDWAIWEPNLWTNKNGDASFTATYPDNVTSWKTYVLAMNRKSYSARIITLTRAFKPLSAELSAPRFLRYGDSAEVIGKVANYTSNPYSLKVSFLQNGTSLLADTMTLHSSKVSRIMIAAPGNNSIDTTQLPLSFSITAPNGYTDGEERTIPVLPVGAIETEGMFLRINGDTVVTSIPDSAAGHYTGKAHVFVDGSLLEVLLNEIEHLKVYPYGCTEQLTSKLLAIYYEEEVKNLIGDKKLNNTVEKKKILESILRAQNRDGSFGWWQNTPNDVRITNYVISTFQKINKDGWLDYVIRKGLTYLNDNLQSALITDKIASLATLSGGHFATDYKLLLNELDTLQLDNYNRFTLVKIKKEQGLPYRKELDSLMKEAQETHHGIYWGGKYNYYDWYRNDLATTLQAYQVIKDDSIYGKRKEEVLDYILFKRRGGYYENTAQSGLVLTTILPDLIRTMNSASKNKPTRVLISGSITDSVSSFPKTYDVHDRNPKFTFNKKGFSPVYISVVYDHFNLQPKVHDSIFNVQIYFLNQTDTLLQLKQGEKITMRAVVHCKRESEYVMIEVPVPAGCVVSKSKDYAYRPNEVYRENFKDQTVIFCNWLPKGTFTFDVVLEARYKGSYSVNPARAGMMYYPKEYGNTIVKRMKIIGK</sequence>
<dbReference type="SMART" id="SM01360">
    <property type="entry name" value="A2M"/>
    <property type="match status" value="1"/>
</dbReference>